<dbReference type="InterPro" id="IPR000045">
    <property type="entry name" value="Prepilin_IV_endopep_pep"/>
</dbReference>
<keyword evidence="9" id="KW-0378">Hydrolase</keyword>
<dbReference type="PANTHER" id="PTHR30487">
    <property type="entry name" value="TYPE 4 PREPILIN-LIKE PROTEINS LEADER PEPTIDE-PROCESSING ENZYME"/>
    <property type="match status" value="1"/>
</dbReference>
<evidence type="ECO:0000256" key="4">
    <source>
        <dbReference type="ARBA" id="ARBA00022519"/>
    </source>
</evidence>
<feature type="transmembrane region" description="Helical" evidence="10">
    <location>
        <begin position="146"/>
        <end position="166"/>
    </location>
</feature>
<feature type="domain" description="Prepilin type IV endopeptidase peptidase" evidence="11">
    <location>
        <begin position="100"/>
        <end position="206"/>
    </location>
</feature>
<dbReference type="GO" id="GO:0004190">
    <property type="term" value="F:aspartic-type endopeptidase activity"/>
    <property type="evidence" value="ECO:0007669"/>
    <property type="project" value="UniProtKB-EC"/>
</dbReference>
<comment type="function">
    <text evidence="9">Plays an essential role in type IV pili and type II pseudopili formation by proteolytically removing the leader sequence from substrate proteins and subsequently monomethylating the alpha-amino group of the newly exposed N-terminal phenylalanine.</text>
</comment>
<evidence type="ECO:0000313" key="14">
    <source>
        <dbReference type="Proteomes" id="UP000215215"/>
    </source>
</evidence>
<feature type="transmembrane region" description="Helical" evidence="10">
    <location>
        <begin position="6"/>
        <end position="23"/>
    </location>
</feature>
<dbReference type="Pfam" id="PF01478">
    <property type="entry name" value="Peptidase_A24"/>
    <property type="match status" value="1"/>
</dbReference>
<dbReference type="InterPro" id="IPR014032">
    <property type="entry name" value="Peptidase_A24A_bac"/>
</dbReference>
<evidence type="ECO:0000256" key="10">
    <source>
        <dbReference type="SAM" id="Phobius"/>
    </source>
</evidence>
<evidence type="ECO:0000256" key="1">
    <source>
        <dbReference type="ARBA" id="ARBA00004429"/>
    </source>
</evidence>
<evidence type="ECO:0000256" key="2">
    <source>
        <dbReference type="ARBA" id="ARBA00005801"/>
    </source>
</evidence>
<keyword evidence="3" id="KW-1003">Cell membrane</keyword>
<sequence length="239" mass="25917">MGLLFFILGACFGSFLGVVVYRLPGKLPIGLSRSVCDECGQRIRWYDNIPILSYLLLGGRCRYCKSRIPVRYLLIELITASLFLFTYHQFGIGLKTLSLLVFFSILTAVSFIDFDTQKIPDVLTLPGMGAGLLLSLWTISIVKSGIGLAVGIGILYIVAVIGKLFLKQEAMGGGDIKLLGMTGAFLGPPGVLLTLFFGALIGLVVSVPMRKRRVPFGPFLSAGAFIAAIWGEKIIHLIL</sequence>
<comment type="similarity">
    <text evidence="2 8">Belongs to the peptidase A24 family.</text>
</comment>
<dbReference type="InterPro" id="IPR050882">
    <property type="entry name" value="Prepilin_peptidase/N-MTase"/>
</dbReference>
<feature type="transmembrane region" description="Helical" evidence="10">
    <location>
        <begin position="178"/>
        <end position="204"/>
    </location>
</feature>
<protein>
    <recommendedName>
        <fullName evidence="9">Prepilin leader peptidase/N-methyltransferase</fullName>
        <ecNumber evidence="9">2.1.1.-</ecNumber>
        <ecNumber evidence="9">3.4.23.43</ecNumber>
    </recommendedName>
</protein>
<evidence type="ECO:0000256" key="8">
    <source>
        <dbReference type="RuleBase" id="RU003793"/>
    </source>
</evidence>
<dbReference type="Gene3D" id="1.20.120.1220">
    <property type="match status" value="1"/>
</dbReference>
<accession>A0A235BQT4</accession>
<dbReference type="GO" id="GO:0008168">
    <property type="term" value="F:methyltransferase activity"/>
    <property type="evidence" value="ECO:0007669"/>
    <property type="project" value="UniProtKB-KW"/>
</dbReference>
<keyword evidence="5 9" id="KW-0812">Transmembrane</keyword>
<dbReference type="GO" id="GO:0006465">
    <property type="term" value="P:signal peptide processing"/>
    <property type="evidence" value="ECO:0007669"/>
    <property type="project" value="TreeGrafter"/>
</dbReference>
<organism evidence="13 14">
    <name type="scientific">candidate division WOR-3 bacterium JGI_Cruoil_03_44_89</name>
    <dbReference type="NCBI Taxonomy" id="1973748"/>
    <lineage>
        <taxon>Bacteria</taxon>
        <taxon>Bacteria division WOR-3</taxon>
    </lineage>
</organism>
<reference evidence="13 14" key="1">
    <citation type="submission" date="2017-07" db="EMBL/GenBank/DDBJ databases">
        <title>Recovery of genomes from metagenomes via a dereplication, aggregation, and scoring strategy.</title>
        <authorList>
            <person name="Sieber C.M."/>
            <person name="Probst A.J."/>
            <person name="Sharrar A."/>
            <person name="Thomas B.C."/>
            <person name="Hess M."/>
            <person name="Tringe S.G."/>
            <person name="Banfield J.F."/>
        </authorList>
    </citation>
    <scope>NUCLEOTIDE SEQUENCE [LARGE SCALE GENOMIC DNA]</scope>
    <source>
        <strain evidence="13">JGI_Cruoil_03_44_89</strain>
    </source>
</reference>
<dbReference type="GO" id="GO:0032259">
    <property type="term" value="P:methylation"/>
    <property type="evidence" value="ECO:0007669"/>
    <property type="project" value="UniProtKB-KW"/>
</dbReference>
<comment type="caution">
    <text evidence="13">The sequence shown here is derived from an EMBL/GenBank/DDBJ whole genome shotgun (WGS) entry which is preliminary data.</text>
</comment>
<feature type="transmembrane region" description="Helical" evidence="10">
    <location>
        <begin position="70"/>
        <end position="90"/>
    </location>
</feature>
<proteinExistence type="inferred from homology"/>
<dbReference type="EC" id="3.4.23.43" evidence="9"/>
<gene>
    <name evidence="13" type="ORF">CH333_08170</name>
</gene>
<keyword evidence="9" id="KW-0511">Multifunctional enzyme</keyword>
<feature type="transmembrane region" description="Helical" evidence="10">
    <location>
        <begin position="216"/>
        <end position="235"/>
    </location>
</feature>
<name>A0A235BQT4_UNCW3</name>
<evidence type="ECO:0000313" key="13">
    <source>
        <dbReference type="EMBL" id="OYD14379.1"/>
    </source>
</evidence>
<evidence type="ECO:0000256" key="6">
    <source>
        <dbReference type="ARBA" id="ARBA00022989"/>
    </source>
</evidence>
<feature type="transmembrane region" description="Helical" evidence="10">
    <location>
        <begin position="96"/>
        <end position="115"/>
    </location>
</feature>
<evidence type="ECO:0000256" key="9">
    <source>
        <dbReference type="RuleBase" id="RU003794"/>
    </source>
</evidence>
<dbReference type="AlphaFoldDB" id="A0A235BQT4"/>
<evidence type="ECO:0000256" key="3">
    <source>
        <dbReference type="ARBA" id="ARBA00022475"/>
    </source>
</evidence>
<dbReference type="Pfam" id="PF06750">
    <property type="entry name" value="A24_N_bact"/>
    <property type="match status" value="1"/>
</dbReference>
<dbReference type="PANTHER" id="PTHR30487:SF0">
    <property type="entry name" value="PREPILIN LEADER PEPTIDASE_N-METHYLTRANSFERASE-RELATED"/>
    <property type="match status" value="1"/>
</dbReference>
<comment type="catalytic activity">
    <reaction evidence="9">
        <text>Typically cleaves a -Gly-|-Phe- bond to release an N-terminal, basic peptide of 5-8 residues from type IV prepilin, and then N-methylates the new N-terminal amino group, the methyl donor being S-adenosyl-L-methionine.</text>
        <dbReference type="EC" id="3.4.23.43"/>
    </reaction>
</comment>
<evidence type="ECO:0000256" key="5">
    <source>
        <dbReference type="ARBA" id="ARBA00022692"/>
    </source>
</evidence>
<keyword evidence="9" id="KW-0645">Protease</keyword>
<dbReference type="EC" id="2.1.1.-" evidence="9"/>
<evidence type="ECO:0000259" key="12">
    <source>
        <dbReference type="Pfam" id="PF06750"/>
    </source>
</evidence>
<dbReference type="EMBL" id="NOZQ01000186">
    <property type="protein sequence ID" value="OYD14379.1"/>
    <property type="molecule type" value="Genomic_DNA"/>
</dbReference>
<evidence type="ECO:0000256" key="7">
    <source>
        <dbReference type="ARBA" id="ARBA00023136"/>
    </source>
</evidence>
<dbReference type="Proteomes" id="UP000215215">
    <property type="component" value="Unassembled WGS sequence"/>
</dbReference>
<feature type="domain" description="Prepilin peptidase A24 N-terminal" evidence="12">
    <location>
        <begin position="7"/>
        <end position="90"/>
    </location>
</feature>
<dbReference type="GO" id="GO:0005886">
    <property type="term" value="C:plasma membrane"/>
    <property type="evidence" value="ECO:0007669"/>
    <property type="project" value="UniProtKB-SubCell"/>
</dbReference>
<keyword evidence="7 10" id="KW-0472">Membrane</keyword>
<keyword evidence="4" id="KW-0997">Cell inner membrane</keyword>
<keyword evidence="9" id="KW-0808">Transferase</keyword>
<comment type="subcellular location">
    <subcellularLocation>
        <location evidence="1">Cell inner membrane</location>
        <topology evidence="1">Multi-pass membrane protein</topology>
    </subcellularLocation>
    <subcellularLocation>
        <location evidence="9">Cell membrane</location>
        <topology evidence="9">Multi-pass membrane protein</topology>
    </subcellularLocation>
</comment>
<dbReference type="InterPro" id="IPR010627">
    <property type="entry name" value="Prepilin_pept_A24_N"/>
</dbReference>
<evidence type="ECO:0000259" key="11">
    <source>
        <dbReference type="Pfam" id="PF01478"/>
    </source>
</evidence>
<keyword evidence="6 10" id="KW-1133">Transmembrane helix</keyword>
<feature type="transmembrane region" description="Helical" evidence="10">
    <location>
        <begin position="122"/>
        <end position="140"/>
    </location>
</feature>
<dbReference type="PRINTS" id="PR00864">
    <property type="entry name" value="PREPILNPTASE"/>
</dbReference>
<keyword evidence="9" id="KW-0489">Methyltransferase</keyword>